<dbReference type="Proteomes" id="UP000198976">
    <property type="component" value="Chromosome I"/>
</dbReference>
<comment type="similarity">
    <text evidence="2 6">Belongs to the ABC-3 integral membrane protein family.</text>
</comment>
<feature type="transmembrane region" description="Helical" evidence="8">
    <location>
        <begin position="259"/>
        <end position="279"/>
    </location>
</feature>
<evidence type="ECO:0000313" key="10">
    <source>
        <dbReference type="Proteomes" id="UP000198976"/>
    </source>
</evidence>
<dbReference type="InterPro" id="IPR001626">
    <property type="entry name" value="ABC_TroCD"/>
</dbReference>
<dbReference type="Gene3D" id="1.10.3470.10">
    <property type="entry name" value="ABC transporter involved in vitamin B12 uptake, BtuC"/>
    <property type="match status" value="1"/>
</dbReference>
<feature type="transmembrane region" description="Helical" evidence="8">
    <location>
        <begin position="145"/>
        <end position="169"/>
    </location>
</feature>
<dbReference type="CDD" id="cd06550">
    <property type="entry name" value="TM_ABC_iron-siderophores_like"/>
    <property type="match status" value="1"/>
</dbReference>
<feature type="transmembrane region" description="Helical" evidence="8">
    <location>
        <begin position="181"/>
        <end position="202"/>
    </location>
</feature>
<dbReference type="Pfam" id="PF00950">
    <property type="entry name" value="ABC-3"/>
    <property type="match status" value="1"/>
</dbReference>
<gene>
    <name evidence="9" type="ORF">SAMN04489714_0732</name>
</gene>
<feature type="transmembrane region" description="Helical" evidence="8">
    <location>
        <begin position="73"/>
        <end position="92"/>
    </location>
</feature>
<evidence type="ECO:0000256" key="4">
    <source>
        <dbReference type="ARBA" id="ARBA00022989"/>
    </source>
</evidence>
<reference evidence="9 10" key="1">
    <citation type="submission" date="2016-10" db="EMBL/GenBank/DDBJ databases">
        <authorList>
            <person name="Varghese N."/>
            <person name="Submissions S."/>
        </authorList>
    </citation>
    <scope>NUCLEOTIDE SEQUENCE [LARGE SCALE GENOMIC DNA]</scope>
    <source>
        <strain evidence="9 10">DSM 9169</strain>
    </source>
</reference>
<keyword evidence="6" id="KW-0813">Transport</keyword>
<feature type="region of interest" description="Disordered" evidence="7">
    <location>
        <begin position="301"/>
        <end position="324"/>
    </location>
</feature>
<evidence type="ECO:0000256" key="7">
    <source>
        <dbReference type="SAM" id="MobiDB-lite"/>
    </source>
</evidence>
<dbReference type="RefSeq" id="WP_092648434.1">
    <property type="nucleotide sequence ID" value="NZ_LT629792.1"/>
</dbReference>
<feature type="transmembrane region" description="Helical" evidence="8">
    <location>
        <begin position="104"/>
        <end position="125"/>
    </location>
</feature>
<proteinExistence type="inferred from homology"/>
<keyword evidence="4 8" id="KW-1133">Transmembrane helix</keyword>
<evidence type="ECO:0000256" key="6">
    <source>
        <dbReference type="RuleBase" id="RU003943"/>
    </source>
</evidence>
<evidence type="ECO:0000256" key="5">
    <source>
        <dbReference type="ARBA" id="ARBA00023136"/>
    </source>
</evidence>
<feature type="transmembrane region" description="Helical" evidence="8">
    <location>
        <begin position="47"/>
        <end position="67"/>
    </location>
</feature>
<feature type="transmembrane region" description="Helical" evidence="8">
    <location>
        <begin position="13"/>
        <end position="35"/>
    </location>
</feature>
<sequence>MDEALADLFTSPLMLRSLLAALLVGLCAPIVGTYLVHRRMAMLGDGIGHVSLTGVALGWIAGTAANVTPSDQWALPGALVVSILGAVTIEVVRLSGRTSADVALAMLFYGGIATGVLLIGLAGGTSTQLNSYLFGSISTVQWGDVYLIGALCALILLIGLGFSPALYAVTDDEDFAHSTGLPVAALSILIAILSALTVAVAMRVVGSLLVSALMIVPVAIAQLVTRSFRSTMACAMALGTVLCVGGLVVTYFVDVSPGALIVVAAIVVYILGFVIKAAIDGIRRGRRLQVTGGHTHLIAGDPHAHSAHPDSPDRMGTPPADDTL</sequence>
<organism evidence="9 10">
    <name type="scientific">Schaalia radingae</name>
    <dbReference type="NCBI Taxonomy" id="131110"/>
    <lineage>
        <taxon>Bacteria</taxon>
        <taxon>Bacillati</taxon>
        <taxon>Actinomycetota</taxon>
        <taxon>Actinomycetes</taxon>
        <taxon>Actinomycetales</taxon>
        <taxon>Actinomycetaceae</taxon>
        <taxon>Schaalia</taxon>
    </lineage>
</organism>
<evidence type="ECO:0000256" key="1">
    <source>
        <dbReference type="ARBA" id="ARBA00004141"/>
    </source>
</evidence>
<dbReference type="EMBL" id="LT629792">
    <property type="protein sequence ID" value="SDT90310.1"/>
    <property type="molecule type" value="Genomic_DNA"/>
</dbReference>
<keyword evidence="3 6" id="KW-0812">Transmembrane</keyword>
<feature type="compositionally biased region" description="Basic and acidic residues" evidence="7">
    <location>
        <begin position="302"/>
        <end position="313"/>
    </location>
</feature>
<evidence type="ECO:0000256" key="3">
    <source>
        <dbReference type="ARBA" id="ARBA00022692"/>
    </source>
</evidence>
<feature type="transmembrane region" description="Helical" evidence="8">
    <location>
        <begin position="208"/>
        <end position="225"/>
    </location>
</feature>
<evidence type="ECO:0000313" key="9">
    <source>
        <dbReference type="EMBL" id="SDT90310.1"/>
    </source>
</evidence>
<keyword evidence="5 8" id="KW-0472">Membrane</keyword>
<dbReference type="SUPFAM" id="SSF81345">
    <property type="entry name" value="ABC transporter involved in vitamin B12 uptake, BtuC"/>
    <property type="match status" value="1"/>
</dbReference>
<name>A0ABY0V6G0_9ACTO</name>
<accession>A0ABY0V6G0</accession>
<comment type="subcellular location">
    <subcellularLocation>
        <location evidence="6">Cell membrane</location>
        <topology evidence="6">Multi-pass membrane protein</topology>
    </subcellularLocation>
    <subcellularLocation>
        <location evidence="1">Membrane</location>
        <topology evidence="1">Multi-pass membrane protein</topology>
    </subcellularLocation>
</comment>
<keyword evidence="10" id="KW-1185">Reference proteome</keyword>
<dbReference type="InterPro" id="IPR037294">
    <property type="entry name" value="ABC_BtuC-like"/>
</dbReference>
<feature type="transmembrane region" description="Helical" evidence="8">
    <location>
        <begin position="232"/>
        <end position="253"/>
    </location>
</feature>
<dbReference type="PANTHER" id="PTHR30477:SF0">
    <property type="entry name" value="METAL TRANSPORT SYSTEM MEMBRANE PROTEIN TM_0125-RELATED"/>
    <property type="match status" value="1"/>
</dbReference>
<evidence type="ECO:0000256" key="2">
    <source>
        <dbReference type="ARBA" id="ARBA00008034"/>
    </source>
</evidence>
<evidence type="ECO:0000256" key="8">
    <source>
        <dbReference type="SAM" id="Phobius"/>
    </source>
</evidence>
<dbReference type="PANTHER" id="PTHR30477">
    <property type="entry name" value="ABC-TRANSPORTER METAL-BINDING PROTEIN"/>
    <property type="match status" value="1"/>
</dbReference>
<protein>
    <submittedName>
        <fullName evidence="9">Zinc transport system permease protein</fullName>
    </submittedName>
</protein>